<organism evidence="9 10">
    <name type="scientific">Caenorhabditis bovis</name>
    <dbReference type="NCBI Taxonomy" id="2654633"/>
    <lineage>
        <taxon>Eukaryota</taxon>
        <taxon>Metazoa</taxon>
        <taxon>Ecdysozoa</taxon>
        <taxon>Nematoda</taxon>
        <taxon>Chromadorea</taxon>
        <taxon>Rhabditida</taxon>
        <taxon>Rhabditina</taxon>
        <taxon>Rhabditomorpha</taxon>
        <taxon>Rhabditoidea</taxon>
        <taxon>Rhabditidae</taxon>
        <taxon>Peloderinae</taxon>
        <taxon>Caenorhabditis</taxon>
    </lineage>
</organism>
<dbReference type="PANTHER" id="PTHR16196:SF0">
    <property type="entry name" value="PRE-MRNA-SPLICING FACTOR CWC25 HOMOLOG"/>
    <property type="match status" value="1"/>
</dbReference>
<feature type="region of interest" description="Disordered" evidence="8">
    <location>
        <begin position="422"/>
        <end position="490"/>
    </location>
</feature>
<dbReference type="EMBL" id="CADEPM010000003">
    <property type="protein sequence ID" value="CAB3403249.1"/>
    <property type="molecule type" value="Genomic_DNA"/>
</dbReference>
<feature type="compositionally biased region" description="Basic and acidic residues" evidence="8">
    <location>
        <begin position="179"/>
        <end position="221"/>
    </location>
</feature>
<feature type="compositionally biased region" description="Basic and acidic residues" evidence="8">
    <location>
        <begin position="422"/>
        <end position="433"/>
    </location>
</feature>
<dbReference type="GO" id="GO:0000398">
    <property type="term" value="P:mRNA splicing, via spliceosome"/>
    <property type="evidence" value="ECO:0007669"/>
    <property type="project" value="TreeGrafter"/>
</dbReference>
<name>A0A8S1EYR9_9PELO</name>
<comment type="similarity">
    <text evidence="2">Belongs to the CWC25 family.</text>
</comment>
<keyword evidence="6" id="KW-0508">mRNA splicing</keyword>
<dbReference type="InterPro" id="IPR022209">
    <property type="entry name" value="CWC25"/>
</dbReference>
<evidence type="ECO:0000313" key="9">
    <source>
        <dbReference type="EMBL" id="CAB3403249.1"/>
    </source>
</evidence>
<keyword evidence="3" id="KW-0507">mRNA processing</keyword>
<comment type="caution">
    <text evidence="9">The sequence shown here is derived from an EMBL/GenBank/DDBJ whole genome shotgun (WGS) entry which is preliminary data.</text>
</comment>
<accession>A0A8S1EYR9</accession>
<feature type="compositionally biased region" description="Basic and acidic residues" evidence="8">
    <location>
        <begin position="392"/>
        <end position="401"/>
    </location>
</feature>
<reference evidence="9 10" key="1">
    <citation type="submission" date="2020-04" db="EMBL/GenBank/DDBJ databases">
        <authorList>
            <person name="Laetsch R D."/>
            <person name="Stevens L."/>
            <person name="Kumar S."/>
            <person name="Blaxter L. M."/>
        </authorList>
    </citation>
    <scope>NUCLEOTIDE SEQUENCE [LARGE SCALE GENOMIC DNA]</scope>
</reference>
<keyword evidence="10" id="KW-1185">Reference proteome</keyword>
<evidence type="ECO:0000256" key="1">
    <source>
        <dbReference type="ARBA" id="ARBA00004123"/>
    </source>
</evidence>
<evidence type="ECO:0000256" key="3">
    <source>
        <dbReference type="ARBA" id="ARBA00022664"/>
    </source>
</evidence>
<evidence type="ECO:0000256" key="2">
    <source>
        <dbReference type="ARBA" id="ARBA00006695"/>
    </source>
</evidence>
<evidence type="ECO:0000313" key="10">
    <source>
        <dbReference type="Proteomes" id="UP000494206"/>
    </source>
</evidence>
<evidence type="ECO:0000256" key="6">
    <source>
        <dbReference type="ARBA" id="ARBA00023187"/>
    </source>
</evidence>
<feature type="compositionally biased region" description="Basic and acidic residues" evidence="8">
    <location>
        <begin position="150"/>
        <end position="165"/>
    </location>
</feature>
<evidence type="ECO:0000256" key="8">
    <source>
        <dbReference type="SAM" id="MobiDB-lite"/>
    </source>
</evidence>
<comment type="subcellular location">
    <subcellularLocation>
        <location evidence="1">Nucleus</location>
    </subcellularLocation>
</comment>
<feature type="compositionally biased region" description="Basic and acidic residues" evidence="8">
    <location>
        <begin position="359"/>
        <end position="369"/>
    </location>
</feature>
<keyword evidence="5" id="KW-0175">Coiled coil</keyword>
<keyword evidence="4" id="KW-0747">Spliceosome</keyword>
<evidence type="ECO:0000256" key="7">
    <source>
        <dbReference type="ARBA" id="ARBA00023242"/>
    </source>
</evidence>
<feature type="compositionally biased region" description="Basic and acidic residues" evidence="8">
    <location>
        <begin position="455"/>
        <end position="469"/>
    </location>
</feature>
<dbReference type="PANTHER" id="PTHR16196">
    <property type="entry name" value="CELL CYCLE CONTROL PROTEIN CWF25"/>
    <property type="match status" value="1"/>
</dbReference>
<sequence length="490" mass="57354">MSSKKDASIGWMYEGAKSSVNREDYLLGKKVDKNFEKYSDVVVDQAPEAIDTIVQNRTITTQQKDVKTTLLQKEIIKSEDPFVAVKVREETKRREIMDNPLMKKKLQTVLRQMMTAKNEKKHKKKKSKKHKKEKKRSRSSDSSSSDSEEERSRSLLKEGRRDRQEGQVPLKKGANRNLRQGEEFHILDLQKEAKNEDRDLRKSGEQEENRHHDRRDAMTEIAHHRNGVGRLKEGIENDHDLHHQLKNLGPDRLQDEDPEVPEIVRHERIGDLERVQSHMTGKNTRIHVETRLVNPNTPENEALKRSDHHQDRGRRLGMRSRRRQVESEEGASSEDDSKRYDSDDDAADKKKKSFGLVEMRTKDEKTVKNEDDDSKNVYSLIKIPTGRGGNASREKRERKVLTDEEKAARLKEMQENAKWREEVRARNMNRDQEDDKEELEELDKNGYAPSFIRNQMRDACDDMTVEKRLQSNKKGVQRSHGYMDRSFARK</sequence>
<proteinExistence type="inferred from homology"/>
<feature type="compositionally biased region" description="Basic residues" evidence="8">
    <location>
        <begin position="119"/>
        <end position="137"/>
    </location>
</feature>
<feature type="compositionally biased region" description="Basic and acidic residues" evidence="8">
    <location>
        <begin position="301"/>
        <end position="314"/>
    </location>
</feature>
<feature type="region of interest" description="Disordered" evidence="8">
    <location>
        <begin position="281"/>
        <end position="401"/>
    </location>
</feature>
<dbReference type="AlphaFoldDB" id="A0A8S1EYR9"/>
<evidence type="ECO:0000256" key="4">
    <source>
        <dbReference type="ARBA" id="ARBA00022728"/>
    </source>
</evidence>
<dbReference type="GO" id="GO:0005684">
    <property type="term" value="C:U2-type spliceosomal complex"/>
    <property type="evidence" value="ECO:0007669"/>
    <property type="project" value="TreeGrafter"/>
</dbReference>
<dbReference type="Pfam" id="PF12542">
    <property type="entry name" value="CWC25"/>
    <property type="match status" value="1"/>
</dbReference>
<feature type="region of interest" description="Disordered" evidence="8">
    <location>
        <begin position="115"/>
        <end position="221"/>
    </location>
</feature>
<keyword evidence="7" id="KW-0539">Nucleus</keyword>
<feature type="compositionally biased region" description="Basic and acidic residues" evidence="8">
    <location>
        <begin position="481"/>
        <end position="490"/>
    </location>
</feature>
<dbReference type="Proteomes" id="UP000494206">
    <property type="component" value="Unassembled WGS sequence"/>
</dbReference>
<dbReference type="OrthoDB" id="21123at2759"/>
<evidence type="ECO:0000256" key="5">
    <source>
        <dbReference type="ARBA" id="ARBA00023054"/>
    </source>
</evidence>
<protein>
    <submittedName>
        <fullName evidence="9">Uncharacterized protein</fullName>
    </submittedName>
</protein>
<dbReference type="InterPro" id="IPR051376">
    <property type="entry name" value="CWC25_splicing_factor"/>
</dbReference>
<gene>
    <name evidence="9" type="ORF">CBOVIS_LOCUS5751</name>
</gene>